<keyword evidence="13" id="KW-0963">Cytoplasm</keyword>
<dbReference type="SUPFAM" id="SSF55060">
    <property type="entry name" value="GHMP Kinase, C-terminal domain"/>
    <property type="match status" value="1"/>
</dbReference>
<accession>A0AAU7V498</accession>
<proteinExistence type="inferred from homology"/>
<evidence type="ECO:0000256" key="10">
    <source>
        <dbReference type="ARBA" id="ARBA00022840"/>
    </source>
</evidence>
<dbReference type="KEGG" id="sapp:SAC06_05585"/>
<evidence type="ECO:0000259" key="14">
    <source>
        <dbReference type="Pfam" id="PF00288"/>
    </source>
</evidence>
<dbReference type="Gene3D" id="3.30.230.10">
    <property type="match status" value="1"/>
</dbReference>
<dbReference type="PRINTS" id="PR00958">
    <property type="entry name" value="HOMSERKINASE"/>
</dbReference>
<sequence length="311" mass="33112">MWALGRQVTVEVPATSANLGPGFDSLGLALNWYDRSTVTVIEDGFEIVVHGEGADSVPCDQSHLVVATILEALADWGLQVPGLRFEATNTIPHGRGLGSSSAALVAGLLMAWGLAHPHEEVDRVWLLREAFAREGHADNVAPAIHGGFVITWAGAHNDSPDAGHRSRPSQIHSAVSAVALVPGVEVLTTAARSVLPSEVPFSDAVANASRAALLVHAMSQEPSLFLEATSDRLHQVHRAELMPKSIQLVKELRRAGFGALISGAGPTVLVLLDQDQLPGLRRAIAAADPNREFSAHELRPGYRARIIHTCE</sequence>
<dbReference type="PIRSF" id="PIRSF000676">
    <property type="entry name" value="Homoser_kin"/>
    <property type="match status" value="1"/>
</dbReference>
<protein>
    <recommendedName>
        <fullName evidence="4 13">Homoserine kinase</fullName>
        <shortName evidence="13">HK</shortName>
        <shortName evidence="13">HSK</shortName>
        <ecNumber evidence="3 13">2.7.1.39</ecNumber>
    </recommendedName>
</protein>
<dbReference type="InterPro" id="IPR014721">
    <property type="entry name" value="Ribsml_uS5_D2-typ_fold_subgr"/>
</dbReference>
<comment type="subcellular location">
    <subcellularLocation>
        <location evidence="13">Cytoplasm</location>
    </subcellularLocation>
</comment>
<gene>
    <name evidence="13 16" type="primary">thrB</name>
    <name evidence="16" type="ORF">SAC06_05585</name>
</gene>
<dbReference type="GO" id="GO:0009088">
    <property type="term" value="P:threonine biosynthetic process"/>
    <property type="evidence" value="ECO:0007669"/>
    <property type="project" value="UniProtKB-UniRule"/>
</dbReference>
<dbReference type="NCBIfam" id="TIGR00191">
    <property type="entry name" value="thrB"/>
    <property type="match status" value="1"/>
</dbReference>
<dbReference type="PANTHER" id="PTHR20861:SF1">
    <property type="entry name" value="HOMOSERINE KINASE"/>
    <property type="match status" value="1"/>
</dbReference>
<name>A0AAU7V498_9ACTO</name>
<dbReference type="InterPro" id="IPR000870">
    <property type="entry name" value="Homoserine_kinase"/>
</dbReference>
<evidence type="ECO:0000256" key="9">
    <source>
        <dbReference type="ARBA" id="ARBA00022777"/>
    </source>
</evidence>
<evidence type="ECO:0000256" key="5">
    <source>
        <dbReference type="ARBA" id="ARBA00022605"/>
    </source>
</evidence>
<feature type="domain" description="GHMP kinase N-terminal" evidence="14">
    <location>
        <begin position="65"/>
        <end position="147"/>
    </location>
</feature>
<evidence type="ECO:0000256" key="3">
    <source>
        <dbReference type="ARBA" id="ARBA00012078"/>
    </source>
</evidence>
<keyword evidence="8 13" id="KW-0547">Nucleotide-binding</keyword>
<keyword evidence="7 13" id="KW-0791">Threonine biosynthesis</keyword>
<dbReference type="PANTHER" id="PTHR20861">
    <property type="entry name" value="HOMOSERINE/4-DIPHOSPHOCYTIDYL-2-C-METHYL-D-ERYTHRITOL KINASE"/>
    <property type="match status" value="1"/>
</dbReference>
<dbReference type="GO" id="GO:0004413">
    <property type="term" value="F:homoserine kinase activity"/>
    <property type="evidence" value="ECO:0007669"/>
    <property type="project" value="UniProtKB-UniRule"/>
</dbReference>
<keyword evidence="9 13" id="KW-0418">Kinase</keyword>
<dbReference type="InterPro" id="IPR006203">
    <property type="entry name" value="GHMP_knse_ATP-bd_CS"/>
</dbReference>
<evidence type="ECO:0000256" key="6">
    <source>
        <dbReference type="ARBA" id="ARBA00022679"/>
    </source>
</evidence>
<keyword evidence="5 13" id="KW-0028">Amino-acid biosynthesis</keyword>
<comment type="catalytic activity">
    <reaction evidence="11 13">
        <text>L-homoserine + ATP = O-phospho-L-homoserine + ADP + H(+)</text>
        <dbReference type="Rhea" id="RHEA:13985"/>
        <dbReference type="ChEBI" id="CHEBI:15378"/>
        <dbReference type="ChEBI" id="CHEBI:30616"/>
        <dbReference type="ChEBI" id="CHEBI:57476"/>
        <dbReference type="ChEBI" id="CHEBI:57590"/>
        <dbReference type="ChEBI" id="CHEBI:456216"/>
        <dbReference type="EC" id="2.7.1.39"/>
    </reaction>
</comment>
<dbReference type="PROSITE" id="PS00627">
    <property type="entry name" value="GHMP_KINASES_ATP"/>
    <property type="match status" value="1"/>
</dbReference>
<dbReference type="InterPro" id="IPR036554">
    <property type="entry name" value="GHMP_kinase_C_sf"/>
</dbReference>
<dbReference type="InterPro" id="IPR020568">
    <property type="entry name" value="Ribosomal_Su5_D2-typ_SF"/>
</dbReference>
<dbReference type="InterPro" id="IPR013750">
    <property type="entry name" value="GHMP_kinase_C_dom"/>
</dbReference>
<dbReference type="EC" id="2.7.1.39" evidence="3 13"/>
<evidence type="ECO:0000256" key="2">
    <source>
        <dbReference type="ARBA" id="ARBA00007370"/>
    </source>
</evidence>
<evidence type="ECO:0000256" key="12">
    <source>
        <dbReference type="ARBA" id="ARBA00049954"/>
    </source>
</evidence>
<comment type="function">
    <text evidence="12 13">Catalyzes the ATP-dependent phosphorylation of L-homoserine to L-homoserine phosphate.</text>
</comment>
<dbReference type="GO" id="GO:0005737">
    <property type="term" value="C:cytoplasm"/>
    <property type="evidence" value="ECO:0007669"/>
    <property type="project" value="UniProtKB-SubCell"/>
</dbReference>
<feature type="domain" description="GHMP kinase C-terminal" evidence="15">
    <location>
        <begin position="230"/>
        <end position="286"/>
    </location>
</feature>
<evidence type="ECO:0000259" key="15">
    <source>
        <dbReference type="Pfam" id="PF08544"/>
    </source>
</evidence>
<dbReference type="EMBL" id="CP138335">
    <property type="protein sequence ID" value="XBW07130.1"/>
    <property type="molecule type" value="Genomic_DNA"/>
</dbReference>
<evidence type="ECO:0000256" key="8">
    <source>
        <dbReference type="ARBA" id="ARBA00022741"/>
    </source>
</evidence>
<evidence type="ECO:0000256" key="4">
    <source>
        <dbReference type="ARBA" id="ARBA00017858"/>
    </source>
</evidence>
<organism evidence="16">
    <name type="scientific">Scrofimicrobium appendicitidis</name>
    <dbReference type="NCBI Taxonomy" id="3079930"/>
    <lineage>
        <taxon>Bacteria</taxon>
        <taxon>Bacillati</taxon>
        <taxon>Actinomycetota</taxon>
        <taxon>Actinomycetes</taxon>
        <taxon>Actinomycetales</taxon>
        <taxon>Actinomycetaceae</taxon>
        <taxon>Scrofimicrobium</taxon>
    </lineage>
</organism>
<dbReference type="Gene3D" id="3.30.70.890">
    <property type="entry name" value="GHMP kinase, C-terminal domain"/>
    <property type="match status" value="1"/>
</dbReference>
<reference evidence="16" key="1">
    <citation type="submission" date="2023-11" db="EMBL/GenBank/DDBJ databases">
        <title>Scrofimicrobium hongkongense sp. nov., isolated from a patient with peritonitis.</title>
        <authorList>
            <person name="Lao H.Y."/>
            <person name="Wong A.Y.P."/>
            <person name="Ng T.L."/>
            <person name="Wong R.Y.L."/>
            <person name="Yau M.C.Y."/>
            <person name="Lam J.Y.W."/>
            <person name="Siu G.K.H."/>
        </authorList>
    </citation>
    <scope>NUCLEOTIDE SEQUENCE</scope>
    <source>
        <strain evidence="16">R131</strain>
    </source>
</reference>
<evidence type="ECO:0000256" key="11">
    <source>
        <dbReference type="ARBA" id="ARBA00049375"/>
    </source>
</evidence>
<comment type="similarity">
    <text evidence="2 13">Belongs to the GHMP kinase family. Homoserine kinase subfamily.</text>
</comment>
<keyword evidence="6 13" id="KW-0808">Transferase</keyword>
<dbReference type="SUPFAM" id="SSF54211">
    <property type="entry name" value="Ribosomal protein S5 domain 2-like"/>
    <property type="match status" value="1"/>
</dbReference>
<comment type="pathway">
    <text evidence="1 13">Amino-acid biosynthesis; L-threonine biosynthesis; L-threonine from L-aspartate: step 4/5.</text>
</comment>
<dbReference type="GO" id="GO:0005524">
    <property type="term" value="F:ATP binding"/>
    <property type="evidence" value="ECO:0007669"/>
    <property type="project" value="UniProtKB-UniRule"/>
</dbReference>
<dbReference type="InterPro" id="IPR006204">
    <property type="entry name" value="GHMP_kinase_N_dom"/>
</dbReference>
<evidence type="ECO:0000313" key="16">
    <source>
        <dbReference type="EMBL" id="XBW07130.1"/>
    </source>
</evidence>
<dbReference type="Pfam" id="PF00288">
    <property type="entry name" value="GHMP_kinases_N"/>
    <property type="match status" value="1"/>
</dbReference>
<dbReference type="Pfam" id="PF08544">
    <property type="entry name" value="GHMP_kinases_C"/>
    <property type="match status" value="1"/>
</dbReference>
<evidence type="ECO:0000256" key="7">
    <source>
        <dbReference type="ARBA" id="ARBA00022697"/>
    </source>
</evidence>
<keyword evidence="10 13" id="KW-0067">ATP-binding</keyword>
<dbReference type="HAMAP" id="MF_00384">
    <property type="entry name" value="Homoser_kinase"/>
    <property type="match status" value="1"/>
</dbReference>
<dbReference type="AlphaFoldDB" id="A0AAU7V498"/>
<feature type="binding site" evidence="13">
    <location>
        <begin position="92"/>
        <end position="102"/>
    </location>
    <ligand>
        <name>ATP</name>
        <dbReference type="ChEBI" id="CHEBI:30616"/>
    </ligand>
</feature>
<evidence type="ECO:0000256" key="1">
    <source>
        <dbReference type="ARBA" id="ARBA00005015"/>
    </source>
</evidence>
<dbReference type="RefSeq" id="WP_350257336.1">
    <property type="nucleotide sequence ID" value="NZ_CP138335.1"/>
</dbReference>
<evidence type="ECO:0000256" key="13">
    <source>
        <dbReference type="HAMAP-Rule" id="MF_00384"/>
    </source>
</evidence>